<organism evidence="3 4">
    <name type="scientific">Treponema peruense</name>
    <dbReference type="NCBI Taxonomy" id="2787628"/>
    <lineage>
        <taxon>Bacteria</taxon>
        <taxon>Pseudomonadati</taxon>
        <taxon>Spirochaetota</taxon>
        <taxon>Spirochaetia</taxon>
        <taxon>Spirochaetales</taxon>
        <taxon>Treponemataceae</taxon>
        <taxon>Treponema</taxon>
    </lineage>
</organism>
<feature type="domain" description="GGDEF" evidence="2">
    <location>
        <begin position="312"/>
        <end position="443"/>
    </location>
</feature>
<evidence type="ECO:0000259" key="2">
    <source>
        <dbReference type="PROSITE" id="PS50887"/>
    </source>
</evidence>
<name>A0A7T3RC07_9SPIR</name>
<dbReference type="InterPro" id="IPR000160">
    <property type="entry name" value="GGDEF_dom"/>
</dbReference>
<dbReference type="Pfam" id="PF00990">
    <property type="entry name" value="GGDEF"/>
    <property type="match status" value="1"/>
</dbReference>
<keyword evidence="1" id="KW-1133">Transmembrane helix</keyword>
<dbReference type="InterPro" id="IPR052163">
    <property type="entry name" value="DGC-Regulatory_Protein"/>
</dbReference>
<dbReference type="NCBIfam" id="TIGR00254">
    <property type="entry name" value="GGDEF"/>
    <property type="match status" value="1"/>
</dbReference>
<dbReference type="InterPro" id="IPR043128">
    <property type="entry name" value="Rev_trsase/Diguanyl_cyclase"/>
</dbReference>
<proteinExistence type="predicted"/>
<evidence type="ECO:0000313" key="4">
    <source>
        <dbReference type="Proteomes" id="UP000595224"/>
    </source>
</evidence>
<keyword evidence="1" id="KW-0472">Membrane</keyword>
<dbReference type="InterPro" id="IPR029787">
    <property type="entry name" value="Nucleotide_cyclase"/>
</dbReference>
<dbReference type="EMBL" id="CP064936">
    <property type="protein sequence ID" value="QQA00346.1"/>
    <property type="molecule type" value="Genomic_DNA"/>
</dbReference>
<dbReference type="Gene3D" id="3.30.70.270">
    <property type="match status" value="1"/>
</dbReference>
<gene>
    <name evidence="3" type="ORF">IWA51_08685</name>
</gene>
<dbReference type="Proteomes" id="UP000595224">
    <property type="component" value="Chromosome"/>
</dbReference>
<dbReference type="KEGG" id="tper:IWA51_08685"/>
<dbReference type="SMART" id="SM00267">
    <property type="entry name" value="GGDEF"/>
    <property type="match status" value="1"/>
</dbReference>
<dbReference type="PANTHER" id="PTHR46663">
    <property type="entry name" value="DIGUANYLATE CYCLASE DGCT-RELATED"/>
    <property type="match status" value="1"/>
</dbReference>
<evidence type="ECO:0000256" key="1">
    <source>
        <dbReference type="SAM" id="Phobius"/>
    </source>
</evidence>
<keyword evidence="4" id="KW-1185">Reference proteome</keyword>
<accession>A0A7T3RC07</accession>
<dbReference type="RefSeq" id="WP_198442130.1">
    <property type="nucleotide sequence ID" value="NZ_CBCSHE010000001.1"/>
</dbReference>
<dbReference type="SUPFAM" id="SSF55073">
    <property type="entry name" value="Nucleotide cyclase"/>
    <property type="match status" value="1"/>
</dbReference>
<dbReference type="CDD" id="cd01949">
    <property type="entry name" value="GGDEF"/>
    <property type="match status" value="1"/>
</dbReference>
<sequence length="443" mass="50162">MVKKIKQKIPLIVLIAALGVAAVIIVTMEKNGNKDKQARLVYTTESVMTKINANINNYLRILDIWETLILQDDGKISDFEKASTVLADKLKGIHSIAIAPGDVPKYFFPKDQNDIVLQNLDTDKSFQEAFNTRPNKTNPSLNGPFTGKDNKKYFLMRNPLNDPAKTGRYWGYAGIIISSDAIFDGINLEGMEKHGYKFDLSVIDSTSINIVPFIKSKSQKFCDPQEFTIPILNQYWVLKIDQFMTHQRAYLAVKIIIAILLSVFASLLSSMLMNIRERNKELEKLTYIDELTGLSNSRKYQQTLDCLQKEGSPYGIIYLDLNNFKTVNDTYGHKIGNELLKIIANLLKNCVRDKDKPYRIGGDEFALIINGAQSEETYKAIIKRIENSIERTIIIGSLKITPGISAGYARIFEDGGTSAEIERIAEKSMYAEKKRKKAERKFN</sequence>
<dbReference type="AlphaFoldDB" id="A0A7T3RC07"/>
<feature type="transmembrane region" description="Helical" evidence="1">
    <location>
        <begin position="9"/>
        <end position="28"/>
    </location>
</feature>
<protein>
    <submittedName>
        <fullName evidence="3">Sensor domain-containing diguanylate cyclase</fullName>
    </submittedName>
</protein>
<dbReference type="PROSITE" id="PS50887">
    <property type="entry name" value="GGDEF"/>
    <property type="match status" value="1"/>
</dbReference>
<reference evidence="3 4" key="1">
    <citation type="submission" date="2020-11" db="EMBL/GenBank/DDBJ databases">
        <title>Treponema Peruensis nv. sp., first commensal Treponema isolated from human feces.</title>
        <authorList>
            <person name="Belkhou C."/>
            <person name="Raes J."/>
        </authorList>
    </citation>
    <scope>NUCLEOTIDE SEQUENCE [LARGE SCALE GENOMIC DNA]</scope>
    <source>
        <strain evidence="3 4">RCC2812</strain>
    </source>
</reference>
<evidence type="ECO:0000313" key="3">
    <source>
        <dbReference type="EMBL" id="QQA00346.1"/>
    </source>
</evidence>
<keyword evidence="1" id="KW-0812">Transmembrane</keyword>
<dbReference type="PANTHER" id="PTHR46663:SF4">
    <property type="entry name" value="DIGUANYLATE CYCLASE DGCT-RELATED"/>
    <property type="match status" value="1"/>
</dbReference>
<feature type="transmembrane region" description="Helical" evidence="1">
    <location>
        <begin position="249"/>
        <end position="275"/>
    </location>
</feature>